<reference evidence="1 3" key="4">
    <citation type="journal article" date="2003" name="Mol. Microbiol.">
        <title>An integrated analysis of the genome of the hyperthermophilic archaeon Pyrococcus abyssi.</title>
        <authorList>
            <person name="Cohen G."/>
            <person name="Barbe V."/>
            <person name="Flament D."/>
            <person name="Galperin M."/>
            <person name="Heilig R."/>
            <person name="Ripp R."/>
            <person name="Lecompte O."/>
            <person name="Prieur D."/>
            <person name="Poch O."/>
            <person name="Quellerou J."/>
            <person name="Thierry J.C."/>
            <person name="Van der Oost J."/>
            <person name="Weissenbach J."/>
            <person name="Zivanovic Y."/>
            <person name="Forterre P."/>
        </authorList>
    </citation>
    <scope>NUCLEOTIDE SEQUENCE [LARGE SCALE GENOMIC DNA]</scope>
    <source>
        <strain evidence="3">GE5 / Orsay</strain>
        <strain evidence="1">Orsay</strain>
    </source>
</reference>
<reference evidence="1" key="3">
    <citation type="journal article" date="2001" name="Genome Res.">
        <title>Genome evolution at the genus level: comparison of three complete genomes of hyperthermophilic archaea.</title>
        <authorList>
            <person name="Lecompte O."/>
            <person name="Ripp R."/>
            <person name="Puzos-Barbe V."/>
            <person name="Duprat S."/>
            <person name="Heilig R."/>
            <person name="Dietrich J."/>
            <person name="Thierry J.C."/>
            <person name="Poch O."/>
        </authorList>
    </citation>
    <scope>NUCLEOTIDE SEQUENCE</scope>
    <source>
        <strain evidence="1">Orsay</strain>
    </source>
</reference>
<organism evidence="1 3">
    <name type="scientific">Pyrococcus abyssi (strain GE5 / Orsay)</name>
    <dbReference type="NCBI Taxonomy" id="272844"/>
    <lineage>
        <taxon>Archaea</taxon>
        <taxon>Methanobacteriati</taxon>
        <taxon>Methanobacteriota</taxon>
        <taxon>Thermococci</taxon>
        <taxon>Thermococcales</taxon>
        <taxon>Thermococcaceae</taxon>
        <taxon>Pyrococcus</taxon>
    </lineage>
</organism>
<evidence type="ECO:0000313" key="2">
    <source>
        <dbReference type="EMBL" id="CCE69449.1"/>
    </source>
</evidence>
<reference evidence="1" key="2">
    <citation type="journal article" date="2000" name="J. Mol. Biol.">
        <title>Archaeal homologs of eukaryotic methylation guide small nucleolar RNAs: lessons from the Pyrococcus genomes.</title>
        <authorList>
            <person name="Gaspin C."/>
            <person name="Cavaille J."/>
            <person name="Erauso G."/>
        </authorList>
    </citation>
    <scope>NUCLEOTIDE SEQUENCE</scope>
    <source>
        <strain evidence="1">Orsay</strain>
    </source>
</reference>
<reference evidence="1" key="1">
    <citation type="submission" date="1999-07" db="EMBL/GenBank/DDBJ databases">
        <authorList>
            <person name="Genoscope"/>
        </authorList>
    </citation>
    <scope>NUCLEOTIDE SEQUENCE</scope>
    <source>
        <strain evidence="1">Orsay</strain>
    </source>
</reference>
<dbReference type="Proteomes" id="UP000009139">
    <property type="component" value="Chromosome"/>
</dbReference>
<gene>
    <name evidence="1" type="ordered locus">PAB2293</name>
</gene>
<dbReference type="EMBL" id="HE613800">
    <property type="protein sequence ID" value="CCE69449.1"/>
    <property type="molecule type" value="Genomic_DNA"/>
</dbReference>
<dbReference type="Pfam" id="PF13680">
    <property type="entry name" value="DUF4152"/>
    <property type="match status" value="1"/>
</dbReference>
<dbReference type="STRING" id="272844.PAB2293"/>
<dbReference type="OrthoDB" id="85246at2157"/>
<dbReference type="eggNOG" id="arCOG05719">
    <property type="taxonomic scope" value="Archaea"/>
</dbReference>
<dbReference type="InterPro" id="IPR025206">
    <property type="entry name" value="DUF4152"/>
</dbReference>
<sequence length="231" mass="25984">MRIVAADTGGAVLDESLQPIGLISTVAVLVEKPYNTAKEFLVKFSDPYNYDLSGRQAILDEINLAIELAKRTKPDVVHLDSTLGGIEVRKLDEPTIEALSISDKGKEVWKDLSKDVQPLAKKFWEETGIEILAIGKSSVPVRIAEIYSGIFSVKWAIEEVKKGHKDHLIIGLPRYMGVEIRDGKITGRTLDPREGNLYGEISIEVPNNIKWEVYPNPLVRRFHIFEIWGEY</sequence>
<dbReference type="SMR" id="Q9V2K0"/>
<dbReference type="PIR" id="G75193">
    <property type="entry name" value="G75193"/>
</dbReference>
<accession>Q9V2K0</accession>
<protein>
    <submittedName>
        <fullName evidence="1">Uncharacterized protein</fullName>
    </submittedName>
</protein>
<dbReference type="HOGENOM" id="CLU_1207659_0_0_2"/>
<dbReference type="PATRIC" id="fig|272844.11.peg.86"/>
<dbReference type="Proteomes" id="UP000000810">
    <property type="component" value="Chromosome"/>
</dbReference>
<name>Q9V2K0_PYRAB</name>
<evidence type="ECO:0000313" key="1">
    <source>
        <dbReference type="EMBL" id="CAB48998.1"/>
    </source>
</evidence>
<dbReference type="RefSeq" id="WP_010867199.1">
    <property type="nucleotide sequence ID" value="NC_000868.1"/>
</dbReference>
<evidence type="ECO:0000313" key="3">
    <source>
        <dbReference type="Proteomes" id="UP000000810"/>
    </source>
</evidence>
<evidence type="ECO:0000313" key="4">
    <source>
        <dbReference type="Proteomes" id="UP000009139"/>
    </source>
</evidence>
<dbReference type="Gene3D" id="3.30.420.440">
    <property type="entry name" value="Protein of unknown function DUF4152"/>
    <property type="match status" value="1"/>
</dbReference>
<keyword evidence="3" id="KW-1185">Reference proteome</keyword>
<reference evidence="2 4" key="5">
    <citation type="journal article" date="2012" name="Curr. Microbiol.">
        <title>Re-annotation of two hyperthermophilic archaea Pyrococcus abyssi GE5 and Pyrococcus furiosus DSM 3638.</title>
        <authorList>
            <person name="Gao J."/>
            <person name="Wang J."/>
        </authorList>
    </citation>
    <scope>GENOME REANNOTATION</scope>
    <source>
        <strain evidence="2">GE5</strain>
        <strain evidence="4">GE5 / Orsay</strain>
    </source>
</reference>
<proteinExistence type="predicted"/>
<dbReference type="EMBL" id="AJ248283">
    <property type="protein sequence ID" value="CAB48998.1"/>
    <property type="molecule type" value="Genomic_DNA"/>
</dbReference>
<dbReference type="AlphaFoldDB" id="Q9V2K0"/>
<dbReference type="KEGG" id="pab:PAB2293"/>